<dbReference type="EMBL" id="CAJOBC010001079">
    <property type="protein sequence ID" value="CAF3653691.1"/>
    <property type="molecule type" value="Genomic_DNA"/>
</dbReference>
<comment type="similarity">
    <text evidence="1">Belongs to the WD repeat RAPTOR family.</text>
</comment>
<dbReference type="InterPro" id="IPR036322">
    <property type="entry name" value="WD40_repeat_dom_sf"/>
</dbReference>
<feature type="compositionally biased region" description="Low complexity" evidence="4">
    <location>
        <begin position="25"/>
        <end position="35"/>
    </location>
</feature>
<dbReference type="Gene3D" id="1.25.10.10">
    <property type="entry name" value="Leucine-rich Repeat Variant"/>
    <property type="match status" value="1"/>
</dbReference>
<dbReference type="GO" id="GO:0005737">
    <property type="term" value="C:cytoplasm"/>
    <property type="evidence" value="ECO:0007669"/>
    <property type="project" value="TreeGrafter"/>
</dbReference>
<sequence length="1327" mass="150300">MSPPTSSAMTNSASKQTSTFSSNIHQQQQHQSGQQYSENVSYTLSNVPETFYVTPVTELEKLDDWKYPSVFNKLRHEQIDTVEEENVEWRLKDRMKTVSVALVMCLHIGVDPPDITKTNPCSKLECWIDPFSMTPRRAIETIAIELQRQYERWQSKARYKSSLDPTQEDIKKLCLTLRRNAKDERILFHYNGHGVPRPTSNGEIWVFNKNFTQYIPLSLYDLQKWMGSPSIYVFDCSNAAIIVNLFVKFAEQIGKEFEEARRTTPNAPCPPLATNDILLAACSEQELLPMNAELPADLFTSCLTTPIKIALRWYVLQKNISRLNPTITLEMIDKIPGTVTDRKSMLGELNWIFTAVTDTIAWNSLPKELFQRLFRQDLLVASLFRNFLLAERIMRSYGCHVVSRPELPPMFEHTLWNAWDMALDLCLKQLPSVLKQLEAGVREPQYEPNSFFADQLTAFQVWLGENTLLYQNDKMINPEQLPIVLQVLLSQSHRLRALDLLAKFLDLGSWAVNLALSVGIFPYVLRLLQATSDDLRRYLVFIWAKILALDKSCQGDIIREKGHDYFIQTLTDARIPKDVRALAAFDLTCLVDNNSAGQEALLSLISRSFDLLNTPSIQLVSSLSSNSFSTSCSDHDLFLWLTLFLAQCWKKNSNACEKAILSGAPDHLQQQLLNSDSAEVRAASAYAFGTYLSTQEYSEKRIEQNRNIATILLTSIYDCSPIVRKEVLVALYYFMNLFPVQIINSINGMISNGQAEDLSFKIVTTESATLRGPRRTSTEAKSRTTSETPTADIPSAAITSEKIEPLISTKFYQWCCSRFRKPNTAVYSVAYLFLSFYELIGGKADKKYQFTVPQTNASLQAKIQSKITSLDFMNAHDQTLVCVGSTDNAIRIYEPKFPNTNGPDVSSHRLVSSWIALYDIHRIETRKSYNLIFDWNQNLSRFYTSGDVNCVRLWDVEKEKCLQEMLTGSPTGVTAICSDKNGHCAVGLADGTLRLFDVRSRDSTSTIISTDSKHPQRIISVAFLQSEPDRLLSISGTGELHRWDRRNGGIYAFPSTKETNSNSVLVADVHPAANVIAIARQSELQLISCLGDNMVDIRHPKLSCATCMHFHPYKQLLAVGFNDSFVSLFSGTGTKKSPTKRLNNEQSSASNDQSSTSSGSPALTNFTPSSSFKTVTPYNYVGKCPLTRFGVYGIIEELGIPLCPDECQTSTHILRYHLVNVHRMNYECAKKLILALMNKADENEMVFKNDEHVAISNLKYPCPLSSRDNEQFKDYPLWKNCPCLISNEMCVFQLRPNELKKHLRLHHNIEDDTSLQYILTNSPDFLQ</sequence>
<dbReference type="InterPro" id="IPR001680">
    <property type="entry name" value="WD40_rpt"/>
</dbReference>
<dbReference type="Proteomes" id="UP000663829">
    <property type="component" value="Unassembled WGS sequence"/>
</dbReference>
<dbReference type="GO" id="GO:0031931">
    <property type="term" value="C:TORC1 complex"/>
    <property type="evidence" value="ECO:0007669"/>
    <property type="project" value="InterPro"/>
</dbReference>
<proteinExistence type="inferred from homology"/>
<dbReference type="GO" id="GO:0071230">
    <property type="term" value="P:cellular response to amino acid stimulus"/>
    <property type="evidence" value="ECO:0007669"/>
    <property type="project" value="TreeGrafter"/>
</dbReference>
<dbReference type="GO" id="GO:0030307">
    <property type="term" value="P:positive regulation of cell growth"/>
    <property type="evidence" value="ECO:0007669"/>
    <property type="project" value="TreeGrafter"/>
</dbReference>
<keyword evidence="8" id="KW-1185">Reference proteome</keyword>
<gene>
    <name evidence="6" type="ORF">GPM918_LOCUS6853</name>
    <name evidence="7" type="ORF">SRO942_LOCUS6852</name>
</gene>
<dbReference type="SMART" id="SM00320">
    <property type="entry name" value="WD40"/>
    <property type="match status" value="5"/>
</dbReference>
<dbReference type="OrthoDB" id="10262360at2759"/>
<name>A0A813X708_9BILA</name>
<dbReference type="GO" id="GO:0031929">
    <property type="term" value="P:TOR signaling"/>
    <property type="evidence" value="ECO:0007669"/>
    <property type="project" value="InterPro"/>
</dbReference>
<dbReference type="InterPro" id="IPR004083">
    <property type="entry name" value="Raptor"/>
</dbReference>
<evidence type="ECO:0000256" key="3">
    <source>
        <dbReference type="ARBA" id="ARBA00022737"/>
    </source>
</evidence>
<dbReference type="SMART" id="SM01302">
    <property type="entry name" value="Raptor_N"/>
    <property type="match status" value="1"/>
</dbReference>
<evidence type="ECO:0000256" key="4">
    <source>
        <dbReference type="SAM" id="MobiDB-lite"/>
    </source>
</evidence>
<dbReference type="InterPro" id="IPR015943">
    <property type="entry name" value="WD40/YVTN_repeat-like_dom_sf"/>
</dbReference>
<dbReference type="PANTHER" id="PTHR12848">
    <property type="entry name" value="REGULATORY-ASSOCIATED PROTEIN OF MTOR"/>
    <property type="match status" value="1"/>
</dbReference>
<evidence type="ECO:0000313" key="6">
    <source>
        <dbReference type="EMBL" id="CAF0866221.1"/>
    </source>
</evidence>
<feature type="region of interest" description="Disordered" evidence="4">
    <location>
        <begin position="1133"/>
        <end position="1162"/>
    </location>
</feature>
<dbReference type="Gene3D" id="2.130.10.10">
    <property type="entry name" value="YVTN repeat-like/Quinoprotein amine dehydrogenase"/>
    <property type="match status" value="1"/>
</dbReference>
<dbReference type="Pfam" id="PF00400">
    <property type="entry name" value="WD40"/>
    <property type="match status" value="1"/>
</dbReference>
<feature type="domain" description="Raptor N-terminal CASPase-like" evidence="5">
    <location>
        <begin position="94"/>
        <end position="247"/>
    </location>
</feature>
<evidence type="ECO:0000313" key="7">
    <source>
        <dbReference type="EMBL" id="CAF3653691.1"/>
    </source>
</evidence>
<feature type="compositionally biased region" description="Polar residues" evidence="4">
    <location>
        <begin position="1"/>
        <end position="24"/>
    </location>
</feature>
<reference evidence="6" key="1">
    <citation type="submission" date="2021-02" db="EMBL/GenBank/DDBJ databases">
        <authorList>
            <person name="Nowell W R."/>
        </authorList>
    </citation>
    <scope>NUCLEOTIDE SEQUENCE</scope>
</reference>
<evidence type="ECO:0000313" key="8">
    <source>
        <dbReference type="Proteomes" id="UP000663829"/>
    </source>
</evidence>
<dbReference type="GO" id="GO:0009267">
    <property type="term" value="P:cellular response to starvation"/>
    <property type="evidence" value="ECO:0007669"/>
    <property type="project" value="TreeGrafter"/>
</dbReference>
<dbReference type="SUPFAM" id="SSF50978">
    <property type="entry name" value="WD40 repeat-like"/>
    <property type="match status" value="1"/>
</dbReference>
<dbReference type="InterPro" id="IPR011989">
    <property type="entry name" value="ARM-like"/>
</dbReference>
<evidence type="ECO:0000259" key="5">
    <source>
        <dbReference type="SMART" id="SM01302"/>
    </source>
</evidence>
<feature type="compositionally biased region" description="Low complexity" evidence="4">
    <location>
        <begin position="1147"/>
        <end position="1160"/>
    </location>
</feature>
<accession>A0A813X708</accession>
<protein>
    <recommendedName>
        <fullName evidence="5">Raptor N-terminal CASPase-like domain-containing protein</fullName>
    </recommendedName>
</protein>
<dbReference type="InterPro" id="IPR029347">
    <property type="entry name" value="Raptor_N"/>
</dbReference>
<keyword evidence="3" id="KW-0677">Repeat</keyword>
<dbReference type="EMBL" id="CAJNOQ010001080">
    <property type="protein sequence ID" value="CAF0866221.1"/>
    <property type="molecule type" value="Genomic_DNA"/>
</dbReference>
<feature type="region of interest" description="Disordered" evidence="4">
    <location>
        <begin position="770"/>
        <end position="791"/>
    </location>
</feature>
<dbReference type="Pfam" id="PF14538">
    <property type="entry name" value="Raptor_N"/>
    <property type="match status" value="1"/>
</dbReference>
<dbReference type="GO" id="GO:0010506">
    <property type="term" value="P:regulation of autophagy"/>
    <property type="evidence" value="ECO:0007669"/>
    <property type="project" value="TreeGrafter"/>
</dbReference>
<comment type="caution">
    <text evidence="6">The sequence shown here is derived from an EMBL/GenBank/DDBJ whole genome shotgun (WGS) entry which is preliminary data.</text>
</comment>
<dbReference type="GO" id="GO:0030674">
    <property type="term" value="F:protein-macromolecule adaptor activity"/>
    <property type="evidence" value="ECO:0007669"/>
    <property type="project" value="TreeGrafter"/>
</dbReference>
<evidence type="ECO:0000256" key="1">
    <source>
        <dbReference type="ARBA" id="ARBA00009257"/>
    </source>
</evidence>
<dbReference type="PRINTS" id="PR01547">
    <property type="entry name" value="YEAST176DUF"/>
</dbReference>
<dbReference type="PANTHER" id="PTHR12848:SF16">
    <property type="entry name" value="REGULATORY-ASSOCIATED PROTEIN OF MTOR"/>
    <property type="match status" value="1"/>
</dbReference>
<keyword evidence="2" id="KW-0853">WD repeat</keyword>
<dbReference type="Proteomes" id="UP000681722">
    <property type="component" value="Unassembled WGS sequence"/>
</dbReference>
<feature type="region of interest" description="Disordered" evidence="4">
    <location>
        <begin position="1"/>
        <end position="37"/>
    </location>
</feature>
<evidence type="ECO:0000256" key="2">
    <source>
        <dbReference type="ARBA" id="ARBA00022574"/>
    </source>
</evidence>
<organism evidence="6 8">
    <name type="scientific">Didymodactylos carnosus</name>
    <dbReference type="NCBI Taxonomy" id="1234261"/>
    <lineage>
        <taxon>Eukaryota</taxon>
        <taxon>Metazoa</taxon>
        <taxon>Spiralia</taxon>
        <taxon>Gnathifera</taxon>
        <taxon>Rotifera</taxon>
        <taxon>Eurotatoria</taxon>
        <taxon>Bdelloidea</taxon>
        <taxon>Philodinida</taxon>
        <taxon>Philodinidae</taxon>
        <taxon>Didymodactylos</taxon>
    </lineage>
</organism>
<dbReference type="InterPro" id="IPR016024">
    <property type="entry name" value="ARM-type_fold"/>
</dbReference>
<dbReference type="SUPFAM" id="SSF48371">
    <property type="entry name" value="ARM repeat"/>
    <property type="match status" value="1"/>
</dbReference>
<feature type="compositionally biased region" description="Polar residues" evidence="4">
    <location>
        <begin position="1133"/>
        <end position="1146"/>
    </location>
</feature>